<dbReference type="InterPro" id="IPR009061">
    <property type="entry name" value="DNA-bd_dom_put_sf"/>
</dbReference>
<evidence type="ECO:0000313" key="2">
    <source>
        <dbReference type="Proteomes" id="UP000622653"/>
    </source>
</evidence>
<comment type="caution">
    <text evidence="1">The sequence shown here is derived from an EMBL/GenBank/DDBJ whole genome shotgun (WGS) entry which is preliminary data.</text>
</comment>
<sequence>MLLPITFSNDSLQELENLFRELAEKAVNDLRTKETVKQYFNKKEAAEYIGVSFNTLKRFLIAGLPVVDIDGMQYIRKVDIDNFFEKNII</sequence>
<dbReference type="SUPFAM" id="SSF46955">
    <property type="entry name" value="Putative DNA-binding domain"/>
    <property type="match status" value="1"/>
</dbReference>
<accession>A0A8J7GAH6</accession>
<protein>
    <submittedName>
        <fullName evidence="1">Helix-turn-helix domain-containing protein</fullName>
    </submittedName>
</protein>
<name>A0A8J7GAH6_9BACL</name>
<organism evidence="1 2">
    <name type="scientific">Savagea serpentis</name>
    <dbReference type="NCBI Taxonomy" id="2785297"/>
    <lineage>
        <taxon>Bacteria</taxon>
        <taxon>Bacillati</taxon>
        <taxon>Bacillota</taxon>
        <taxon>Bacilli</taxon>
        <taxon>Bacillales</taxon>
        <taxon>Caryophanaceae</taxon>
        <taxon>Savagea</taxon>
    </lineage>
</organism>
<evidence type="ECO:0000313" key="1">
    <source>
        <dbReference type="EMBL" id="MBF4501194.1"/>
    </source>
</evidence>
<dbReference type="AlphaFoldDB" id="A0A8J7GAH6"/>
<proteinExistence type="predicted"/>
<reference evidence="1" key="1">
    <citation type="submission" date="2020-11" db="EMBL/GenBank/DDBJ databases">
        <title>Multidrug resistant novel bacterium Savagea serpentis sp. nov., isolated from the scats of a vine snake (Ahaetulla nasuta).</title>
        <authorList>
            <person name="Venkata Ramana V."/>
            <person name="Vikas Patil S."/>
            <person name="Yogita Lugani V."/>
        </authorList>
    </citation>
    <scope>NUCLEOTIDE SEQUENCE</scope>
    <source>
        <strain evidence="1">SN6</strain>
    </source>
</reference>
<dbReference type="EMBL" id="JADKPV010000003">
    <property type="protein sequence ID" value="MBF4501194.1"/>
    <property type="molecule type" value="Genomic_DNA"/>
</dbReference>
<dbReference type="Proteomes" id="UP000622653">
    <property type="component" value="Unassembled WGS sequence"/>
</dbReference>
<keyword evidence="2" id="KW-1185">Reference proteome</keyword>
<gene>
    <name evidence="1" type="ORF">IRY55_07450</name>
</gene>